<evidence type="ECO:0000313" key="1">
    <source>
        <dbReference type="EMBL" id="KAG5631161.1"/>
    </source>
</evidence>
<dbReference type="Proteomes" id="UP000824120">
    <property type="component" value="Chromosome 1"/>
</dbReference>
<name>A0A9J6B382_SOLCO</name>
<sequence length="114" mass="13328">PKEKRTDLKNFRTEDMLARILNKVEGSKKKYKWVKSLFILTQGQKGVYQVIPWVTRIINLESVSTSCHDVSNVHFENLKFWENWKLGEPKAQSAIRQIGRRARQGPPFEPSTML</sequence>
<keyword evidence="2" id="KW-1185">Reference proteome</keyword>
<protein>
    <submittedName>
        <fullName evidence="1">Uncharacterized protein</fullName>
    </submittedName>
</protein>
<reference evidence="1 2" key="1">
    <citation type="submission" date="2020-09" db="EMBL/GenBank/DDBJ databases">
        <title>De no assembly of potato wild relative species, Solanum commersonii.</title>
        <authorList>
            <person name="Cho K."/>
        </authorList>
    </citation>
    <scope>NUCLEOTIDE SEQUENCE [LARGE SCALE GENOMIC DNA]</scope>
    <source>
        <strain evidence="1">LZ3.2</strain>
        <tissue evidence="1">Leaf</tissue>
    </source>
</reference>
<comment type="caution">
    <text evidence="1">The sequence shown here is derived from an EMBL/GenBank/DDBJ whole genome shotgun (WGS) entry which is preliminary data.</text>
</comment>
<dbReference type="EMBL" id="JACXVP010000001">
    <property type="protein sequence ID" value="KAG5631161.1"/>
    <property type="molecule type" value="Genomic_DNA"/>
</dbReference>
<accession>A0A9J6B382</accession>
<organism evidence="1 2">
    <name type="scientific">Solanum commersonii</name>
    <name type="common">Commerson's wild potato</name>
    <name type="synonym">Commerson's nightshade</name>
    <dbReference type="NCBI Taxonomy" id="4109"/>
    <lineage>
        <taxon>Eukaryota</taxon>
        <taxon>Viridiplantae</taxon>
        <taxon>Streptophyta</taxon>
        <taxon>Embryophyta</taxon>
        <taxon>Tracheophyta</taxon>
        <taxon>Spermatophyta</taxon>
        <taxon>Magnoliopsida</taxon>
        <taxon>eudicotyledons</taxon>
        <taxon>Gunneridae</taxon>
        <taxon>Pentapetalae</taxon>
        <taxon>asterids</taxon>
        <taxon>lamiids</taxon>
        <taxon>Solanales</taxon>
        <taxon>Solanaceae</taxon>
        <taxon>Solanoideae</taxon>
        <taxon>Solaneae</taxon>
        <taxon>Solanum</taxon>
    </lineage>
</organism>
<evidence type="ECO:0000313" key="2">
    <source>
        <dbReference type="Proteomes" id="UP000824120"/>
    </source>
</evidence>
<feature type="non-terminal residue" evidence="1">
    <location>
        <position position="114"/>
    </location>
</feature>
<gene>
    <name evidence="1" type="ORF">H5410_002878</name>
</gene>
<proteinExistence type="predicted"/>
<dbReference type="AlphaFoldDB" id="A0A9J6B382"/>